<protein>
    <submittedName>
        <fullName evidence="1">Ubiquitin-conjugating enzyme E2 10</fullName>
    </submittedName>
</protein>
<accession>A0A834SX31</accession>
<organism evidence="1 2">
    <name type="scientific">Senna tora</name>
    <dbReference type="NCBI Taxonomy" id="362788"/>
    <lineage>
        <taxon>Eukaryota</taxon>
        <taxon>Viridiplantae</taxon>
        <taxon>Streptophyta</taxon>
        <taxon>Embryophyta</taxon>
        <taxon>Tracheophyta</taxon>
        <taxon>Spermatophyta</taxon>
        <taxon>Magnoliopsida</taxon>
        <taxon>eudicotyledons</taxon>
        <taxon>Gunneridae</taxon>
        <taxon>Pentapetalae</taxon>
        <taxon>rosids</taxon>
        <taxon>fabids</taxon>
        <taxon>Fabales</taxon>
        <taxon>Fabaceae</taxon>
        <taxon>Caesalpinioideae</taxon>
        <taxon>Cassia clade</taxon>
        <taxon>Senna</taxon>
    </lineage>
</organism>
<proteinExistence type="predicted"/>
<reference evidence="1" key="1">
    <citation type="submission" date="2020-09" db="EMBL/GenBank/DDBJ databases">
        <title>Genome-Enabled Discovery of Anthraquinone Biosynthesis in Senna tora.</title>
        <authorList>
            <person name="Kang S.-H."/>
            <person name="Pandey R.P."/>
            <person name="Lee C.-M."/>
            <person name="Sim J.-S."/>
            <person name="Jeong J.-T."/>
            <person name="Choi B.-S."/>
            <person name="Jung M."/>
            <person name="Ginzburg D."/>
            <person name="Zhao K."/>
            <person name="Won S.Y."/>
            <person name="Oh T.-J."/>
            <person name="Yu Y."/>
            <person name="Kim N.-H."/>
            <person name="Lee O.R."/>
            <person name="Lee T.-H."/>
            <person name="Bashyal P."/>
            <person name="Kim T.-S."/>
            <person name="Lee W.-H."/>
            <person name="Kawkins C."/>
            <person name="Kim C.-K."/>
            <person name="Kim J.S."/>
            <person name="Ahn B.O."/>
            <person name="Rhee S.Y."/>
            <person name="Sohng J.K."/>
        </authorList>
    </citation>
    <scope>NUCLEOTIDE SEQUENCE</scope>
    <source>
        <tissue evidence="1">Leaf</tissue>
    </source>
</reference>
<keyword evidence="2" id="KW-1185">Reference proteome</keyword>
<dbReference type="Proteomes" id="UP000634136">
    <property type="component" value="Unassembled WGS sequence"/>
</dbReference>
<gene>
    <name evidence="1" type="ORF">G2W53_037193</name>
</gene>
<evidence type="ECO:0000313" key="1">
    <source>
        <dbReference type="EMBL" id="KAF7810450.1"/>
    </source>
</evidence>
<sequence>MKTVSLASSNYGPSDSPYEWESISFSELNFLKIIPFNHPRNAEGAMVSCTNIIKDPNPDDPLVPGIAEMCARLTGAVSTLIARHGKL</sequence>
<dbReference type="EMBL" id="JAAIUW010000011">
    <property type="protein sequence ID" value="KAF7810450.1"/>
    <property type="molecule type" value="Genomic_DNA"/>
</dbReference>
<evidence type="ECO:0000313" key="2">
    <source>
        <dbReference type="Proteomes" id="UP000634136"/>
    </source>
</evidence>
<dbReference type="AlphaFoldDB" id="A0A834SX31"/>
<name>A0A834SX31_9FABA</name>
<comment type="caution">
    <text evidence="1">The sequence shown here is derived from an EMBL/GenBank/DDBJ whole genome shotgun (WGS) entry which is preliminary data.</text>
</comment>